<feature type="domain" description="Alpha-carbonic anhydrase" evidence="8">
    <location>
        <begin position="29"/>
        <end position="128"/>
    </location>
</feature>
<accession>A0AAV4MKZ1</accession>
<dbReference type="PROSITE" id="PS51144">
    <property type="entry name" value="ALPHA_CA_2"/>
    <property type="match status" value="1"/>
</dbReference>
<dbReference type="InterPro" id="IPR036398">
    <property type="entry name" value="CA_dom_sf"/>
</dbReference>
<reference evidence="9 10" key="1">
    <citation type="submission" date="2021-06" db="EMBL/GenBank/DDBJ databases">
        <title>Caerostris extrusa draft genome.</title>
        <authorList>
            <person name="Kono N."/>
            <person name="Arakawa K."/>
        </authorList>
    </citation>
    <scope>NUCLEOTIDE SEQUENCE [LARGE SCALE GENOMIC DNA]</scope>
</reference>
<evidence type="ECO:0000256" key="3">
    <source>
        <dbReference type="ARBA" id="ARBA00022723"/>
    </source>
</evidence>
<feature type="non-terminal residue" evidence="9">
    <location>
        <position position="128"/>
    </location>
</feature>
<evidence type="ECO:0000313" key="10">
    <source>
        <dbReference type="Proteomes" id="UP001054945"/>
    </source>
</evidence>
<evidence type="ECO:0000313" key="9">
    <source>
        <dbReference type="EMBL" id="GIX72932.1"/>
    </source>
</evidence>
<name>A0AAV4MKZ1_CAEEX</name>
<sequence length="128" mass="14414">MFVKTIVFFINALFLLPTTEATCKAAEEESWSYHSEKNVFSVHNSPHLLGPSAWGQSYPTCNGKEQSPISIDTSNVAANTPGLADRRVPRTIEVQGSLFTFQQLHFHWGNRSDSGSEHEIDNKRYDLE</sequence>
<dbReference type="SUPFAM" id="SSF51069">
    <property type="entry name" value="Carbonic anhydrase"/>
    <property type="match status" value="1"/>
</dbReference>
<dbReference type="GO" id="GO:0008270">
    <property type="term" value="F:zinc ion binding"/>
    <property type="evidence" value="ECO:0007669"/>
    <property type="project" value="InterPro"/>
</dbReference>
<comment type="catalytic activity">
    <reaction evidence="6">
        <text>hydrogencarbonate + H(+) = CO2 + H2O</text>
        <dbReference type="Rhea" id="RHEA:10748"/>
        <dbReference type="ChEBI" id="CHEBI:15377"/>
        <dbReference type="ChEBI" id="CHEBI:15378"/>
        <dbReference type="ChEBI" id="CHEBI:16526"/>
        <dbReference type="ChEBI" id="CHEBI:17544"/>
        <dbReference type="EC" id="4.2.1.1"/>
    </reaction>
</comment>
<feature type="signal peptide" evidence="7">
    <location>
        <begin position="1"/>
        <end position="21"/>
    </location>
</feature>
<comment type="caution">
    <text evidence="9">The sequence shown here is derived from an EMBL/GenBank/DDBJ whole genome shotgun (WGS) entry which is preliminary data.</text>
</comment>
<evidence type="ECO:0000256" key="1">
    <source>
        <dbReference type="ARBA" id="ARBA00010718"/>
    </source>
</evidence>
<organism evidence="9 10">
    <name type="scientific">Caerostris extrusa</name>
    <name type="common">Bark spider</name>
    <name type="synonym">Caerostris bankana</name>
    <dbReference type="NCBI Taxonomy" id="172846"/>
    <lineage>
        <taxon>Eukaryota</taxon>
        <taxon>Metazoa</taxon>
        <taxon>Ecdysozoa</taxon>
        <taxon>Arthropoda</taxon>
        <taxon>Chelicerata</taxon>
        <taxon>Arachnida</taxon>
        <taxon>Araneae</taxon>
        <taxon>Araneomorphae</taxon>
        <taxon>Entelegynae</taxon>
        <taxon>Araneoidea</taxon>
        <taxon>Araneidae</taxon>
        <taxon>Caerostris</taxon>
    </lineage>
</organism>
<dbReference type="AlphaFoldDB" id="A0AAV4MKZ1"/>
<keyword evidence="7" id="KW-0732">Signal</keyword>
<dbReference type="PANTHER" id="PTHR18952">
    <property type="entry name" value="CARBONIC ANHYDRASE"/>
    <property type="match status" value="1"/>
</dbReference>
<keyword evidence="10" id="KW-1185">Reference proteome</keyword>
<evidence type="ECO:0000256" key="7">
    <source>
        <dbReference type="SAM" id="SignalP"/>
    </source>
</evidence>
<evidence type="ECO:0000256" key="2">
    <source>
        <dbReference type="ARBA" id="ARBA00012925"/>
    </source>
</evidence>
<dbReference type="Gene3D" id="3.10.200.10">
    <property type="entry name" value="Alpha carbonic anhydrase"/>
    <property type="match status" value="2"/>
</dbReference>
<dbReference type="PANTHER" id="PTHR18952:SF265">
    <property type="entry name" value="CARBONIC ANHYDRASE"/>
    <property type="match status" value="1"/>
</dbReference>
<dbReference type="InterPro" id="IPR023561">
    <property type="entry name" value="Carbonic_anhydrase_a-class"/>
</dbReference>
<evidence type="ECO:0000256" key="6">
    <source>
        <dbReference type="ARBA" id="ARBA00048348"/>
    </source>
</evidence>
<evidence type="ECO:0000256" key="5">
    <source>
        <dbReference type="ARBA" id="ARBA00023239"/>
    </source>
</evidence>
<feature type="chain" id="PRO_5043439178" description="carbonic anhydrase" evidence="7">
    <location>
        <begin position="22"/>
        <end position="128"/>
    </location>
</feature>
<dbReference type="InterPro" id="IPR001148">
    <property type="entry name" value="CA_dom"/>
</dbReference>
<protein>
    <recommendedName>
        <fullName evidence="2">carbonic anhydrase</fullName>
        <ecNumber evidence="2">4.2.1.1</ecNumber>
    </recommendedName>
</protein>
<proteinExistence type="inferred from homology"/>
<keyword evidence="4" id="KW-0862">Zinc</keyword>
<evidence type="ECO:0000256" key="4">
    <source>
        <dbReference type="ARBA" id="ARBA00022833"/>
    </source>
</evidence>
<evidence type="ECO:0000259" key="8">
    <source>
        <dbReference type="PROSITE" id="PS51144"/>
    </source>
</evidence>
<dbReference type="Pfam" id="PF00194">
    <property type="entry name" value="Carb_anhydrase"/>
    <property type="match status" value="2"/>
</dbReference>
<gene>
    <name evidence="9" type="ORF">CEXT_163451</name>
</gene>
<comment type="similarity">
    <text evidence="1">Belongs to the alpha-carbonic anhydrase family.</text>
</comment>
<keyword evidence="5" id="KW-0456">Lyase</keyword>
<dbReference type="EMBL" id="BPLR01002359">
    <property type="protein sequence ID" value="GIX72932.1"/>
    <property type="molecule type" value="Genomic_DNA"/>
</dbReference>
<keyword evidence="3" id="KW-0479">Metal-binding</keyword>
<dbReference type="Proteomes" id="UP001054945">
    <property type="component" value="Unassembled WGS sequence"/>
</dbReference>
<dbReference type="EC" id="4.2.1.1" evidence="2"/>
<dbReference type="GO" id="GO:0004089">
    <property type="term" value="F:carbonate dehydratase activity"/>
    <property type="evidence" value="ECO:0007669"/>
    <property type="project" value="UniProtKB-EC"/>
</dbReference>